<name>A0A316HK55_9SPHI</name>
<dbReference type="Proteomes" id="UP000245678">
    <property type="component" value="Unassembled WGS sequence"/>
</dbReference>
<dbReference type="RefSeq" id="WP_022830361.1">
    <property type="nucleotide sequence ID" value="NZ_QGHA01000001.1"/>
</dbReference>
<evidence type="ECO:0000259" key="1">
    <source>
        <dbReference type="PROSITE" id="PS50925"/>
    </source>
</evidence>
<dbReference type="InterPro" id="IPR036046">
    <property type="entry name" value="Acylphosphatase-like_dom_sf"/>
</dbReference>
<keyword evidence="3" id="KW-1185">Reference proteome</keyword>
<dbReference type="SUPFAM" id="SSF54975">
    <property type="entry name" value="Acylphosphatase/BLUF domain-like"/>
    <property type="match status" value="1"/>
</dbReference>
<reference evidence="2 3" key="1">
    <citation type="submission" date="2018-05" db="EMBL/GenBank/DDBJ databases">
        <title>Genomic Encyclopedia of Archaeal and Bacterial Type Strains, Phase II (KMG-II): from individual species to whole genera.</title>
        <authorList>
            <person name="Goeker M."/>
        </authorList>
    </citation>
    <scope>NUCLEOTIDE SEQUENCE [LARGE SCALE GENOMIC DNA]</scope>
    <source>
        <strain evidence="2 3">DSM 19975</strain>
    </source>
</reference>
<evidence type="ECO:0000313" key="2">
    <source>
        <dbReference type="EMBL" id="PWK80533.1"/>
    </source>
</evidence>
<dbReference type="PROSITE" id="PS50925">
    <property type="entry name" value="BLUF"/>
    <property type="match status" value="1"/>
</dbReference>
<dbReference type="InterPro" id="IPR007024">
    <property type="entry name" value="BLUF_domain"/>
</dbReference>
<dbReference type="Pfam" id="PF04940">
    <property type="entry name" value="BLUF"/>
    <property type="match status" value="1"/>
</dbReference>
<proteinExistence type="predicted"/>
<gene>
    <name evidence="2" type="ORF">LX99_01001</name>
</gene>
<sequence>MEYLVYVSTANNMMTDEELLELLTQAREKNATYGITGMLLYGAGTFMQVIEGEKDHLAKIFAAIKQDPRHRNVIELINGKIAERIFPYWAMAFASVDAETLETIDGYLNPANKNFIGGRNHASVTMLKTFVETNKISVSF</sequence>
<accession>A0A316HK55</accession>
<dbReference type="EMBL" id="QGHA01000001">
    <property type="protein sequence ID" value="PWK80533.1"/>
    <property type="molecule type" value="Genomic_DNA"/>
</dbReference>
<dbReference type="GO" id="GO:0009882">
    <property type="term" value="F:blue light photoreceptor activity"/>
    <property type="evidence" value="ECO:0007669"/>
    <property type="project" value="InterPro"/>
</dbReference>
<dbReference type="Gene3D" id="3.30.70.100">
    <property type="match status" value="1"/>
</dbReference>
<feature type="domain" description="BLUF" evidence="1">
    <location>
        <begin position="1"/>
        <end position="92"/>
    </location>
</feature>
<dbReference type="GO" id="GO:0071949">
    <property type="term" value="F:FAD binding"/>
    <property type="evidence" value="ECO:0007669"/>
    <property type="project" value="InterPro"/>
</dbReference>
<comment type="caution">
    <text evidence="2">The sequence shown here is derived from an EMBL/GenBank/DDBJ whole genome shotgun (WGS) entry which is preliminary data.</text>
</comment>
<protein>
    <submittedName>
        <fullName evidence="2">FAD-dependent sensor of blue light</fullName>
    </submittedName>
</protein>
<dbReference type="SMART" id="SM01034">
    <property type="entry name" value="BLUF"/>
    <property type="match status" value="1"/>
</dbReference>
<organism evidence="2 3">
    <name type="scientific">Mucilaginibacter oryzae</name>
    <dbReference type="NCBI Taxonomy" id="468058"/>
    <lineage>
        <taxon>Bacteria</taxon>
        <taxon>Pseudomonadati</taxon>
        <taxon>Bacteroidota</taxon>
        <taxon>Sphingobacteriia</taxon>
        <taxon>Sphingobacteriales</taxon>
        <taxon>Sphingobacteriaceae</taxon>
        <taxon>Mucilaginibacter</taxon>
    </lineage>
</organism>
<dbReference type="AlphaFoldDB" id="A0A316HK55"/>
<evidence type="ECO:0000313" key="3">
    <source>
        <dbReference type="Proteomes" id="UP000245678"/>
    </source>
</evidence>